<gene>
    <name evidence="1" type="ORF">E7Y31_17690</name>
</gene>
<sequence>MQDVDRLVNEPVGCPGALNTFWHGELGDAWTAPRFVPYHDGEVPDDACGREVNDPRQFADNALYCTLDDTVAYSVDFLDELTQIGGPTYPLFVLMHELSHRGDRIGGNLGVVTRAEENQADCFAGRQASAAHDAGRIAVTDALQGALLFYSLGDTSGGWFSQEPTSAPDAHGSPRQRAQAFAVGYLRDSATCHRIGKSETGDVSF</sequence>
<dbReference type="GO" id="GO:0008237">
    <property type="term" value="F:metallopeptidase activity"/>
    <property type="evidence" value="ECO:0007669"/>
    <property type="project" value="UniProtKB-KW"/>
</dbReference>
<dbReference type="AlphaFoldDB" id="A0A4S5DYI1"/>
<dbReference type="Proteomes" id="UP000305282">
    <property type="component" value="Unassembled WGS sequence"/>
</dbReference>
<keyword evidence="1" id="KW-0645">Protease</keyword>
<organism evidence="1 2">
    <name type="scientific">Candidatus Frankia alpina</name>
    <dbReference type="NCBI Taxonomy" id="2699483"/>
    <lineage>
        <taxon>Bacteria</taxon>
        <taxon>Bacillati</taxon>
        <taxon>Actinomycetota</taxon>
        <taxon>Actinomycetes</taxon>
        <taxon>Frankiales</taxon>
        <taxon>Frankiaceae</taxon>
        <taxon>Frankia</taxon>
    </lineage>
</organism>
<protein>
    <submittedName>
        <fullName evidence="1">Metalloprotease</fullName>
    </submittedName>
</protein>
<proteinExistence type="predicted"/>
<dbReference type="EMBL" id="SSXH01000542">
    <property type="protein sequence ID" value="THJ64016.1"/>
    <property type="molecule type" value="Genomic_DNA"/>
</dbReference>
<comment type="caution">
    <text evidence="1">The sequence shown here is derived from an EMBL/GenBank/DDBJ whole genome shotgun (WGS) entry which is preliminary data.</text>
</comment>
<keyword evidence="2" id="KW-1185">Reference proteome</keyword>
<reference evidence="1 2" key="1">
    <citation type="submission" date="2019-04" db="EMBL/GenBank/DDBJ databases">
        <title>Draft genome sequences for three unisolated Alnus-infective Frankia Sp+ strains, AgTrS, AiOr and AvVan, the first sequenced Frankia strains able to sporulate in-planta.</title>
        <authorList>
            <person name="Bethencourt L."/>
            <person name="Vautrin F."/>
            <person name="Taib N."/>
            <person name="Dubost A."/>
            <person name="Castro-Garcia L."/>
            <person name="Imbaud O."/>
            <person name="Abrouk D."/>
            <person name="Fournier P."/>
            <person name="Briolay J."/>
            <person name="Nguyen A."/>
            <person name="Normand P."/>
            <person name="Fernandez M.P."/>
            <person name="Brochier-Armanet C."/>
            <person name="Herrera-Belaroussi A."/>
        </authorList>
    </citation>
    <scope>NUCLEOTIDE SEQUENCE [LARGE SCALE GENOMIC DNA]</scope>
    <source>
        <strain evidence="1 2">AvVan</strain>
    </source>
</reference>
<evidence type="ECO:0000313" key="1">
    <source>
        <dbReference type="EMBL" id="THJ64016.1"/>
    </source>
</evidence>
<dbReference type="GO" id="GO:0006508">
    <property type="term" value="P:proteolysis"/>
    <property type="evidence" value="ECO:0007669"/>
    <property type="project" value="UniProtKB-KW"/>
</dbReference>
<keyword evidence="1" id="KW-0482">Metalloprotease</keyword>
<accession>A0A4S5DYI1</accession>
<dbReference type="OrthoDB" id="5168289at2"/>
<evidence type="ECO:0000313" key="2">
    <source>
        <dbReference type="Proteomes" id="UP000305282"/>
    </source>
</evidence>
<name>A0A4S5DYI1_9ACTN</name>
<keyword evidence="1" id="KW-0378">Hydrolase</keyword>